<dbReference type="Proteomes" id="UP000662818">
    <property type="component" value="Chromosome"/>
</dbReference>
<gene>
    <name evidence="1" type="ORF">CFH99_01195</name>
</gene>
<protein>
    <submittedName>
        <fullName evidence="1">Uncharacterized protein</fullName>
    </submittedName>
</protein>
<sequence length="115" mass="11728">MLVDGALHPGTPEAGDAEASYSSAAVVGAPVDPVLRTSAERIADALRDPGVVAPDLSAEVMTIESTASGWLLLVTTEALVPVDAAEVCHALDDAGALPGTRVFVADARRHLVRAC</sequence>
<dbReference type="EMBL" id="CP022295">
    <property type="protein sequence ID" value="QSR24239.1"/>
    <property type="molecule type" value="Genomic_DNA"/>
</dbReference>
<organism evidence="1 2">
    <name type="scientific">Nocardioides aromaticivorans</name>
    <dbReference type="NCBI Taxonomy" id="200618"/>
    <lineage>
        <taxon>Bacteria</taxon>
        <taxon>Bacillati</taxon>
        <taxon>Actinomycetota</taxon>
        <taxon>Actinomycetes</taxon>
        <taxon>Propionibacteriales</taxon>
        <taxon>Nocardioidaceae</taxon>
        <taxon>Nocardioides</taxon>
    </lineage>
</organism>
<reference evidence="1 2" key="1">
    <citation type="submission" date="2017-06" db="EMBL/GenBank/DDBJ databases">
        <title>Complete Genome Sequence of the Soil Carbazole-Degrading Bacterium Nocardioides aromaticivorans IC177.</title>
        <authorList>
            <person name="Vejarano F."/>
            <person name="Suzuki-Minakuchi C."/>
            <person name="Ohtsubo Y."/>
            <person name="Tsuda M."/>
            <person name="Okada K."/>
            <person name="Nojiri H."/>
        </authorList>
    </citation>
    <scope>NUCLEOTIDE SEQUENCE [LARGE SCALE GENOMIC DNA]</scope>
    <source>
        <strain evidence="1 2">IC177</strain>
    </source>
</reference>
<evidence type="ECO:0000313" key="2">
    <source>
        <dbReference type="Proteomes" id="UP000662818"/>
    </source>
</evidence>
<proteinExistence type="predicted"/>
<evidence type="ECO:0000313" key="1">
    <source>
        <dbReference type="EMBL" id="QSR24239.1"/>
    </source>
</evidence>
<accession>A0ABX7PEB7</accession>
<name>A0ABX7PEB7_9ACTN</name>
<keyword evidence="2" id="KW-1185">Reference proteome</keyword>